<reference evidence="3" key="1">
    <citation type="submission" date="2017-08" db="EMBL/GenBank/DDBJ databases">
        <authorList>
            <person name="Varghese N."/>
            <person name="Submissions S."/>
        </authorList>
    </citation>
    <scope>NUCLEOTIDE SEQUENCE [LARGE SCALE GENOMIC DNA]</scope>
    <source>
        <strain evidence="3">JC22</strain>
    </source>
</reference>
<evidence type="ECO:0000259" key="1">
    <source>
        <dbReference type="Pfam" id="PF01869"/>
    </source>
</evidence>
<keyword evidence="2" id="KW-0418">Kinase</keyword>
<gene>
    <name evidence="2" type="ORF">SAMN05880501_11510</name>
</gene>
<dbReference type="InterPro" id="IPR002731">
    <property type="entry name" value="ATPase_BadF"/>
</dbReference>
<dbReference type="AlphaFoldDB" id="A0A285TL97"/>
<dbReference type="EMBL" id="OBMQ01000015">
    <property type="protein sequence ID" value="SOC23118.1"/>
    <property type="molecule type" value="Genomic_DNA"/>
</dbReference>
<sequence length="315" mass="34915">MTNQILLAIDGGATKTTISVRSNSGKCIFEKTATGSNYQAIGIDPVEKLIAQLLKDVYDSTKLNNINVAVFAMAGIDTDQDLTIVKEMITKVVQYSPLFIDTIIVENDVHATLLGLLDKNKSGALIISGTGSIGFAIDYNGNVYRTGGWGHRIGDEGSGYWIGKEIVNLLFRLEDGRNLTPTILKELVFEQLNIENSDQLMTWLYAPHYTNSMLASISSVLPRAVELNDEMALSISQHAAQELADLAVTTLKKLPTIDEPFTLFLNGSIFKYHPFILSQFQKLTKEHFPTICFQLCDEPPIEYIVRRAKNRGLPL</sequence>
<feature type="domain" description="ATPase BadF/BadG/BcrA/BcrD type" evidence="1">
    <location>
        <begin position="9"/>
        <end position="277"/>
    </location>
</feature>
<protein>
    <submittedName>
        <fullName evidence="2">N-acetylglucosamine kinase-like BadF-type ATPase</fullName>
    </submittedName>
</protein>
<dbReference type="OrthoDB" id="9772633at2"/>
<evidence type="ECO:0000313" key="3">
    <source>
        <dbReference type="Proteomes" id="UP000219636"/>
    </source>
</evidence>
<dbReference type="SUPFAM" id="SSF53067">
    <property type="entry name" value="Actin-like ATPase domain"/>
    <property type="match status" value="2"/>
</dbReference>
<dbReference type="GO" id="GO:0016301">
    <property type="term" value="F:kinase activity"/>
    <property type="evidence" value="ECO:0007669"/>
    <property type="project" value="UniProtKB-KW"/>
</dbReference>
<dbReference type="InterPro" id="IPR052519">
    <property type="entry name" value="Euk-type_GlcNAc_Kinase"/>
</dbReference>
<organism evidence="2 3">
    <name type="scientific">Ureibacillus xyleni</name>
    <dbReference type="NCBI Taxonomy" id="614648"/>
    <lineage>
        <taxon>Bacteria</taxon>
        <taxon>Bacillati</taxon>
        <taxon>Bacillota</taxon>
        <taxon>Bacilli</taxon>
        <taxon>Bacillales</taxon>
        <taxon>Caryophanaceae</taxon>
        <taxon>Ureibacillus</taxon>
    </lineage>
</organism>
<dbReference type="CDD" id="cd24007">
    <property type="entry name" value="ASKHA_NBD_eukNAGK-like"/>
    <property type="match status" value="1"/>
</dbReference>
<dbReference type="Gene3D" id="3.30.420.40">
    <property type="match status" value="2"/>
</dbReference>
<dbReference type="RefSeq" id="WP_097074843.1">
    <property type="nucleotide sequence ID" value="NZ_OBMQ01000015.1"/>
</dbReference>
<proteinExistence type="predicted"/>
<keyword evidence="3" id="KW-1185">Reference proteome</keyword>
<dbReference type="PANTHER" id="PTHR43190:SF3">
    <property type="entry name" value="N-ACETYL-D-GLUCOSAMINE KINASE"/>
    <property type="match status" value="1"/>
</dbReference>
<keyword evidence="2" id="KW-0808">Transferase</keyword>
<dbReference type="Pfam" id="PF01869">
    <property type="entry name" value="BcrAD_BadFG"/>
    <property type="match status" value="1"/>
</dbReference>
<evidence type="ECO:0000313" key="2">
    <source>
        <dbReference type="EMBL" id="SOC23118.1"/>
    </source>
</evidence>
<accession>A0A285TL97</accession>
<dbReference type="PANTHER" id="PTHR43190">
    <property type="entry name" value="N-ACETYL-D-GLUCOSAMINE KINASE"/>
    <property type="match status" value="1"/>
</dbReference>
<dbReference type="InterPro" id="IPR043129">
    <property type="entry name" value="ATPase_NBD"/>
</dbReference>
<dbReference type="Proteomes" id="UP000219636">
    <property type="component" value="Unassembled WGS sequence"/>
</dbReference>
<name>A0A285TL97_9BACL</name>